<gene>
    <name evidence="1" type="ORF">F4821DRAFT_244298</name>
</gene>
<dbReference type="Proteomes" id="UP001497680">
    <property type="component" value="Unassembled WGS sequence"/>
</dbReference>
<comment type="caution">
    <text evidence="1">The sequence shown here is derived from an EMBL/GenBank/DDBJ whole genome shotgun (WGS) entry which is preliminary data.</text>
</comment>
<accession>A0ACC0CTB9</accession>
<sequence>MAPLTQLELDTLTTRIAEHLSETKYACSTLTRLTNGTTNFVFRGTLTRPVSSQFPSDDNLQGHPIETVIIKHTANFAALNKDLPIDISRCVIEASILNLLKDFPNSSFSVKIPQLYLFNQDRNIQVLQDIPGVVDLKTVVVSPTASIVLSRPLTTSIGYALGAWLRSFHSWTSARSQSSSIQIGHNEPMRKLKYLITYDAFIGNLEQFPDVLQDYKQVLNDLKLMASKEFEKTAGDGEGEEWGIIHGDFWTGNILIPETQQPTEEPRLYVVDWEFVQFGHRAYDVGQMIGDLYERQHFNDADAALLIIDAFIKGYGAVSEGMAFRIAIHAGVQLITWVVRGPPLHMRPPEAMQRAPGAMKLGMDMVLKGYWKDKKWFETGMLVGLFGGD</sequence>
<dbReference type="EMBL" id="MU394348">
    <property type="protein sequence ID" value="KAI6083685.1"/>
    <property type="molecule type" value="Genomic_DNA"/>
</dbReference>
<keyword evidence="2" id="KW-1185">Reference proteome</keyword>
<name>A0ACC0CTB9_9PEZI</name>
<evidence type="ECO:0000313" key="1">
    <source>
        <dbReference type="EMBL" id="KAI6083685.1"/>
    </source>
</evidence>
<reference evidence="1 2" key="1">
    <citation type="journal article" date="2022" name="New Phytol.">
        <title>Ecological generalism drives hyperdiversity of secondary metabolite gene clusters in xylarialean endophytes.</title>
        <authorList>
            <person name="Franco M.E.E."/>
            <person name="Wisecaver J.H."/>
            <person name="Arnold A.E."/>
            <person name="Ju Y.M."/>
            <person name="Slot J.C."/>
            <person name="Ahrendt S."/>
            <person name="Moore L.P."/>
            <person name="Eastman K.E."/>
            <person name="Scott K."/>
            <person name="Konkel Z."/>
            <person name="Mondo S.J."/>
            <person name="Kuo A."/>
            <person name="Hayes R.D."/>
            <person name="Haridas S."/>
            <person name="Andreopoulos B."/>
            <person name="Riley R."/>
            <person name="LaButti K."/>
            <person name="Pangilinan J."/>
            <person name="Lipzen A."/>
            <person name="Amirebrahimi M."/>
            <person name="Yan J."/>
            <person name="Adam C."/>
            <person name="Keymanesh K."/>
            <person name="Ng V."/>
            <person name="Louie K."/>
            <person name="Northen T."/>
            <person name="Drula E."/>
            <person name="Henrissat B."/>
            <person name="Hsieh H.M."/>
            <person name="Youens-Clark K."/>
            <person name="Lutzoni F."/>
            <person name="Miadlikowska J."/>
            <person name="Eastwood D.C."/>
            <person name="Hamelin R.C."/>
            <person name="Grigoriev I.V."/>
            <person name="U'Ren J.M."/>
        </authorList>
    </citation>
    <scope>NUCLEOTIDE SEQUENCE [LARGE SCALE GENOMIC DNA]</scope>
    <source>
        <strain evidence="1 2">ER1909</strain>
    </source>
</reference>
<proteinExistence type="predicted"/>
<protein>
    <submittedName>
        <fullName evidence="1">Kinase-like domain-containing protein</fullName>
    </submittedName>
</protein>
<evidence type="ECO:0000313" key="2">
    <source>
        <dbReference type="Proteomes" id="UP001497680"/>
    </source>
</evidence>
<organism evidence="1 2">
    <name type="scientific">Hypoxylon rubiginosum</name>
    <dbReference type="NCBI Taxonomy" id="110542"/>
    <lineage>
        <taxon>Eukaryota</taxon>
        <taxon>Fungi</taxon>
        <taxon>Dikarya</taxon>
        <taxon>Ascomycota</taxon>
        <taxon>Pezizomycotina</taxon>
        <taxon>Sordariomycetes</taxon>
        <taxon>Xylariomycetidae</taxon>
        <taxon>Xylariales</taxon>
        <taxon>Hypoxylaceae</taxon>
        <taxon>Hypoxylon</taxon>
    </lineage>
</organism>